<dbReference type="InterPro" id="IPR036291">
    <property type="entry name" value="NAD(P)-bd_dom_sf"/>
</dbReference>
<evidence type="ECO:0000256" key="4">
    <source>
        <dbReference type="SAM" id="MobiDB-lite"/>
    </source>
</evidence>
<protein>
    <recommendedName>
        <fullName evidence="3">NmrA-like family domain-containing protein 1</fullName>
    </recommendedName>
</protein>
<evidence type="ECO:0000313" key="6">
    <source>
        <dbReference type="EMBL" id="KAJ8031068.1"/>
    </source>
</evidence>
<keyword evidence="2" id="KW-0521">NADP</keyword>
<feature type="region of interest" description="Disordered" evidence="4">
    <location>
        <begin position="1"/>
        <end position="56"/>
    </location>
</feature>
<gene>
    <name evidence="6" type="ORF">HOLleu_27673</name>
</gene>
<feature type="compositionally biased region" description="Polar residues" evidence="4">
    <location>
        <begin position="27"/>
        <end position="45"/>
    </location>
</feature>
<evidence type="ECO:0000313" key="7">
    <source>
        <dbReference type="Proteomes" id="UP001152320"/>
    </source>
</evidence>
<dbReference type="InterPro" id="IPR051164">
    <property type="entry name" value="NmrA-like_oxidored"/>
</dbReference>
<evidence type="ECO:0000259" key="5">
    <source>
        <dbReference type="Pfam" id="PF05368"/>
    </source>
</evidence>
<dbReference type="InterPro" id="IPR008030">
    <property type="entry name" value="NmrA-like"/>
</dbReference>
<sequence>MGQCCSSGSGGGESGAAEGANKAETPAPQSSDPAQQTEETPATENEQPKESEQSGGAKPVVFVLGASGSIGVATVQSLSSKFAEKVEIRAGVRNPDKADKLKEISGVTIVQASMADKDGLVTTLAGVSSLYIVVPGSENRAELAGLAVDAAKEAGVKHIVSVSVSGADLKDTIFGGQFNEIESKVSGIGIPFTLVRLPYFMDNYLGFASTVKENGQFYAPLSGDKAFTPVTTSDAGVAAATILVDPSKHEGKTYNIVSCRNTMDDIASTLSTLLEKEITFVKVEPSDAKQTFLGFGMPEWQVDGVLELFKLMEEGSPKTNQEDLGDYKNITGEDPTSLKDFLTNFKAAFE</sequence>
<proteinExistence type="inferred from homology"/>
<dbReference type="SUPFAM" id="SSF51735">
    <property type="entry name" value="NAD(P)-binding Rossmann-fold domains"/>
    <property type="match status" value="1"/>
</dbReference>
<feature type="domain" description="NmrA-like" evidence="5">
    <location>
        <begin position="60"/>
        <end position="314"/>
    </location>
</feature>
<name>A0A9Q1BQ90_HOLLE</name>
<organism evidence="6 7">
    <name type="scientific">Holothuria leucospilota</name>
    <name type="common">Black long sea cucumber</name>
    <name type="synonym">Mertensiothuria leucospilota</name>
    <dbReference type="NCBI Taxonomy" id="206669"/>
    <lineage>
        <taxon>Eukaryota</taxon>
        <taxon>Metazoa</taxon>
        <taxon>Echinodermata</taxon>
        <taxon>Eleutherozoa</taxon>
        <taxon>Echinozoa</taxon>
        <taxon>Holothuroidea</taxon>
        <taxon>Aspidochirotacea</taxon>
        <taxon>Aspidochirotida</taxon>
        <taxon>Holothuriidae</taxon>
        <taxon>Holothuria</taxon>
    </lineage>
</organism>
<evidence type="ECO:0000256" key="3">
    <source>
        <dbReference type="ARBA" id="ARBA00040296"/>
    </source>
</evidence>
<dbReference type="AlphaFoldDB" id="A0A9Q1BQ90"/>
<dbReference type="OrthoDB" id="300709at2759"/>
<dbReference type="PANTHER" id="PTHR42748:SF18">
    <property type="entry name" value="NMRA-LIKE DOMAIN-CONTAINING PROTEIN"/>
    <property type="match status" value="1"/>
</dbReference>
<reference evidence="6" key="1">
    <citation type="submission" date="2021-10" db="EMBL/GenBank/DDBJ databases">
        <title>Tropical sea cucumber genome reveals ecological adaptation and Cuvierian tubules defense mechanism.</title>
        <authorList>
            <person name="Chen T."/>
        </authorList>
    </citation>
    <scope>NUCLEOTIDE SEQUENCE</scope>
    <source>
        <strain evidence="6">Nanhai2018</strain>
        <tissue evidence="6">Muscle</tissue>
    </source>
</reference>
<comment type="similarity">
    <text evidence="1">Belongs to the NmrA-type oxidoreductase family.</text>
</comment>
<dbReference type="Proteomes" id="UP001152320">
    <property type="component" value="Chromosome 13"/>
</dbReference>
<dbReference type="PANTHER" id="PTHR42748">
    <property type="entry name" value="NITROGEN METABOLITE REPRESSION PROTEIN NMRA FAMILY MEMBER"/>
    <property type="match status" value="1"/>
</dbReference>
<accession>A0A9Q1BQ90</accession>
<evidence type="ECO:0000256" key="1">
    <source>
        <dbReference type="ARBA" id="ARBA00006328"/>
    </source>
</evidence>
<dbReference type="Pfam" id="PF05368">
    <property type="entry name" value="NmrA"/>
    <property type="match status" value="1"/>
</dbReference>
<dbReference type="Gene3D" id="3.40.50.720">
    <property type="entry name" value="NAD(P)-binding Rossmann-like Domain"/>
    <property type="match status" value="1"/>
</dbReference>
<keyword evidence="7" id="KW-1185">Reference proteome</keyword>
<evidence type="ECO:0000256" key="2">
    <source>
        <dbReference type="ARBA" id="ARBA00022857"/>
    </source>
</evidence>
<dbReference type="EMBL" id="JAIZAY010000013">
    <property type="protein sequence ID" value="KAJ8031068.1"/>
    <property type="molecule type" value="Genomic_DNA"/>
</dbReference>
<dbReference type="Gene3D" id="3.90.25.10">
    <property type="entry name" value="UDP-galactose 4-epimerase, domain 1"/>
    <property type="match status" value="1"/>
</dbReference>
<comment type="caution">
    <text evidence="6">The sequence shown here is derived from an EMBL/GenBank/DDBJ whole genome shotgun (WGS) entry which is preliminary data.</text>
</comment>